<feature type="transmembrane region" description="Helical" evidence="1">
    <location>
        <begin position="199"/>
        <end position="220"/>
    </location>
</feature>
<name>A0A223D699_9BACL</name>
<sequence length="233" mass="27329">MWQEAWRLIRHDLQRAWWNYLLVMVLSLFFGAWTTLMLRGLTTGYSPDRYLLDFYFLAVVPIIGCPWYTGKYSERTQKQLRFYRSLPISVSGVVLSRILTVVLRAVSNALVMFGALYAFSPELRAMLTPLEFLWFALIWFGYGLALSLWYTYWEMNSGSQLKFWLYSSWYVVLWVGMCLLWWLVFDVLVLSSVIELARSFGWVAGLGSLVLGGLVTVYWWKLAKSNLEKRPLF</sequence>
<dbReference type="Proteomes" id="UP000214688">
    <property type="component" value="Chromosome"/>
</dbReference>
<reference evidence="2 3" key="1">
    <citation type="journal article" date="2015" name="Int. J. Syst. Evol. Microbiol.">
        <title>Tumebacillus algifaecis sp. nov., isolated from decomposing algal scum.</title>
        <authorList>
            <person name="Wu Y.F."/>
            <person name="Zhang B."/>
            <person name="Xing P."/>
            <person name="Wu Q.L."/>
            <person name="Liu S.J."/>
        </authorList>
    </citation>
    <scope>NUCLEOTIDE SEQUENCE [LARGE SCALE GENOMIC DNA]</scope>
    <source>
        <strain evidence="2 3">THMBR28</strain>
    </source>
</reference>
<protein>
    <submittedName>
        <fullName evidence="2">Uncharacterized protein</fullName>
    </submittedName>
</protein>
<dbReference type="RefSeq" id="WP_094238187.1">
    <property type="nucleotide sequence ID" value="NZ_CP022657.1"/>
</dbReference>
<keyword evidence="1" id="KW-0812">Transmembrane</keyword>
<feature type="transmembrane region" description="Helical" evidence="1">
    <location>
        <begin position="90"/>
        <end position="120"/>
    </location>
</feature>
<keyword evidence="1" id="KW-0472">Membrane</keyword>
<feature type="transmembrane region" description="Helical" evidence="1">
    <location>
        <begin position="132"/>
        <end position="151"/>
    </location>
</feature>
<gene>
    <name evidence="2" type="ORF">CIG75_19955</name>
</gene>
<accession>A0A223D699</accession>
<dbReference type="AlphaFoldDB" id="A0A223D699"/>
<evidence type="ECO:0000313" key="3">
    <source>
        <dbReference type="Proteomes" id="UP000214688"/>
    </source>
</evidence>
<organism evidence="2 3">
    <name type="scientific">Tumebacillus algifaecis</name>
    <dbReference type="NCBI Taxonomy" id="1214604"/>
    <lineage>
        <taxon>Bacteria</taxon>
        <taxon>Bacillati</taxon>
        <taxon>Bacillota</taxon>
        <taxon>Bacilli</taxon>
        <taxon>Bacillales</taxon>
        <taxon>Alicyclobacillaceae</taxon>
        <taxon>Tumebacillus</taxon>
    </lineage>
</organism>
<evidence type="ECO:0000256" key="1">
    <source>
        <dbReference type="SAM" id="Phobius"/>
    </source>
</evidence>
<keyword evidence="3" id="KW-1185">Reference proteome</keyword>
<keyword evidence="1" id="KW-1133">Transmembrane helix</keyword>
<dbReference type="OrthoDB" id="2380965at2"/>
<feature type="transmembrane region" description="Helical" evidence="1">
    <location>
        <begin position="20"/>
        <end position="38"/>
    </location>
</feature>
<evidence type="ECO:0000313" key="2">
    <source>
        <dbReference type="EMBL" id="ASS76963.1"/>
    </source>
</evidence>
<feature type="transmembrane region" description="Helical" evidence="1">
    <location>
        <begin position="163"/>
        <end position="184"/>
    </location>
</feature>
<dbReference type="KEGG" id="tab:CIG75_19955"/>
<proteinExistence type="predicted"/>
<feature type="transmembrane region" description="Helical" evidence="1">
    <location>
        <begin position="50"/>
        <end position="69"/>
    </location>
</feature>
<dbReference type="EMBL" id="CP022657">
    <property type="protein sequence ID" value="ASS76963.1"/>
    <property type="molecule type" value="Genomic_DNA"/>
</dbReference>